<proteinExistence type="predicted"/>
<dbReference type="GO" id="GO:0009279">
    <property type="term" value="C:cell outer membrane"/>
    <property type="evidence" value="ECO:0007669"/>
    <property type="project" value="UniProtKB-SubCell"/>
</dbReference>
<evidence type="ECO:0000313" key="7">
    <source>
        <dbReference type="EMBL" id="SDW34564.1"/>
    </source>
</evidence>
<dbReference type="CDD" id="cd07185">
    <property type="entry name" value="OmpA_C-like"/>
    <property type="match status" value="1"/>
</dbReference>
<sequence>MKTKYIPIISLFLLTLTAWAQNPKIKKANEEFDNYAYIDARKIYLNIVKDGYQSVQVFKKLADTYYFNSEYIEAVEWYNRLLMNYPEAMETDYYYRYAQSLKSIDQYAAASKMMEKYRESIQNSLGSNYSLNALLDSTETTYDIINATESLGSSDFGPSFYGEKIVYASASKNTKGSKTDEWTGLPFLDLFEAEKDSLGKLKNPIALRGNINTPYHESSTAFTKDGETVYFTRNNYLNGKKRRGKNRLIGLKIYKAEKNTKGEWTNIKELPFNSDSYSVAHPTLSIDEKRLYFSSNMPGTLGKSDIWYVDILGGDNYSKPVNLGNTINTIERESFPFISETNNLYFSSDGHVGLGGLDIFVVSLNIKGNFSEVANLKKPLNTNQDDFGFIINETLNSGYFSSNRDGEDGSVSDDIYAFYESCNVTIEGLVTDAITGSPVSGANVTLIDDKNNPIDNQQTSETGTYSFPVNVDCLKQYAIRVSNETKKYLPTETTLTTPQGKNALQVNIQLVPPDCPPEDLGCRLDLQPIYFDYGKFNIRPDAEVELAKILQALKEYPQLKIHIESHTDSRSSSSFNLKLSENRARSTRNWLIEHGIQSNRLTAKGYGETQLLNHCSNGVKCSEEEHQLNRRSMFIIKN</sequence>
<evidence type="ECO:0000256" key="1">
    <source>
        <dbReference type="ARBA" id="ARBA00004442"/>
    </source>
</evidence>
<dbReference type="PROSITE" id="PS51123">
    <property type="entry name" value="OMPA_2"/>
    <property type="match status" value="1"/>
</dbReference>
<dbReference type="PANTHER" id="PTHR30329:SF21">
    <property type="entry name" value="LIPOPROTEIN YIAD-RELATED"/>
    <property type="match status" value="1"/>
</dbReference>
<dbReference type="Gene3D" id="3.30.1330.60">
    <property type="entry name" value="OmpA-like domain"/>
    <property type="match status" value="1"/>
</dbReference>
<dbReference type="InterPro" id="IPR011042">
    <property type="entry name" value="6-blade_b-propeller_TolB-like"/>
</dbReference>
<dbReference type="InterPro" id="IPR008969">
    <property type="entry name" value="CarboxyPept-like_regulatory"/>
</dbReference>
<evidence type="ECO:0000313" key="8">
    <source>
        <dbReference type="Proteomes" id="UP000199592"/>
    </source>
</evidence>
<evidence type="ECO:0000259" key="6">
    <source>
        <dbReference type="PROSITE" id="PS51123"/>
    </source>
</evidence>
<dbReference type="InterPro" id="IPR011990">
    <property type="entry name" value="TPR-like_helical_dom_sf"/>
</dbReference>
<dbReference type="RefSeq" id="WP_090296900.1">
    <property type="nucleotide sequence ID" value="NZ_FNKI01000002.1"/>
</dbReference>
<comment type="subcellular location">
    <subcellularLocation>
        <location evidence="1">Cell outer membrane</location>
    </subcellularLocation>
</comment>
<keyword evidence="3" id="KW-0998">Cell outer membrane</keyword>
<protein>
    <submittedName>
        <fullName evidence="7">Outer membrane protein OmpA and related peptidoglycan-associated (Lipo)proteins</fullName>
    </submittedName>
</protein>
<dbReference type="SUPFAM" id="SSF82171">
    <property type="entry name" value="DPP6 N-terminal domain-like"/>
    <property type="match status" value="1"/>
</dbReference>
<evidence type="ECO:0000256" key="2">
    <source>
        <dbReference type="ARBA" id="ARBA00023136"/>
    </source>
</evidence>
<dbReference type="Gene3D" id="2.60.40.1120">
    <property type="entry name" value="Carboxypeptidase-like, regulatory domain"/>
    <property type="match status" value="1"/>
</dbReference>
<dbReference type="InterPro" id="IPR036737">
    <property type="entry name" value="OmpA-like_sf"/>
</dbReference>
<dbReference type="Pfam" id="PF13620">
    <property type="entry name" value="CarboxypepD_reg"/>
    <property type="match status" value="1"/>
</dbReference>
<dbReference type="PANTHER" id="PTHR30329">
    <property type="entry name" value="STATOR ELEMENT OF FLAGELLAR MOTOR COMPLEX"/>
    <property type="match status" value="1"/>
</dbReference>
<dbReference type="SUPFAM" id="SSF49464">
    <property type="entry name" value="Carboxypeptidase regulatory domain-like"/>
    <property type="match status" value="1"/>
</dbReference>
<evidence type="ECO:0000256" key="4">
    <source>
        <dbReference type="PROSITE-ProRule" id="PRU00473"/>
    </source>
</evidence>
<dbReference type="SUPFAM" id="SSF48452">
    <property type="entry name" value="TPR-like"/>
    <property type="match status" value="1"/>
</dbReference>
<dbReference type="EMBL" id="FNMY01000001">
    <property type="protein sequence ID" value="SDW34564.1"/>
    <property type="molecule type" value="Genomic_DNA"/>
</dbReference>
<reference evidence="8" key="1">
    <citation type="submission" date="2016-10" db="EMBL/GenBank/DDBJ databases">
        <authorList>
            <person name="Varghese N."/>
            <person name="Submissions S."/>
        </authorList>
    </citation>
    <scope>NUCLEOTIDE SEQUENCE [LARGE SCALE GENOMIC DNA]</scope>
    <source>
        <strain evidence="8">DSM 25030</strain>
    </source>
</reference>
<dbReference type="InterPro" id="IPR006664">
    <property type="entry name" value="OMP_bac"/>
</dbReference>
<feature type="domain" description="OmpA-like" evidence="6">
    <location>
        <begin position="518"/>
        <end position="638"/>
    </location>
</feature>
<dbReference type="STRING" id="1073328.SAMN05216294_2601"/>
<accession>A0A1H2SU52</accession>
<organism evidence="7 8">
    <name type="scientific">Flagellimonas zhangzhouensis</name>
    <dbReference type="NCBI Taxonomy" id="1073328"/>
    <lineage>
        <taxon>Bacteria</taxon>
        <taxon>Pseudomonadati</taxon>
        <taxon>Bacteroidota</taxon>
        <taxon>Flavobacteriia</taxon>
        <taxon>Flavobacteriales</taxon>
        <taxon>Flavobacteriaceae</taxon>
        <taxon>Flagellimonas</taxon>
    </lineage>
</organism>
<dbReference type="InterPro" id="IPR011659">
    <property type="entry name" value="WD40"/>
</dbReference>
<dbReference type="PRINTS" id="PR01021">
    <property type="entry name" value="OMPADOMAIN"/>
</dbReference>
<dbReference type="Proteomes" id="UP000199592">
    <property type="component" value="Unassembled WGS sequence"/>
</dbReference>
<dbReference type="Pfam" id="PF07676">
    <property type="entry name" value="PD40"/>
    <property type="match status" value="2"/>
</dbReference>
<feature type="signal peptide" evidence="5">
    <location>
        <begin position="1"/>
        <end position="20"/>
    </location>
</feature>
<dbReference type="SUPFAM" id="SSF103088">
    <property type="entry name" value="OmpA-like"/>
    <property type="match status" value="1"/>
</dbReference>
<dbReference type="Gene3D" id="2.120.10.30">
    <property type="entry name" value="TolB, C-terminal domain"/>
    <property type="match status" value="1"/>
</dbReference>
<dbReference type="InterPro" id="IPR050330">
    <property type="entry name" value="Bact_OuterMem_StrucFunc"/>
</dbReference>
<evidence type="ECO:0000256" key="5">
    <source>
        <dbReference type="SAM" id="SignalP"/>
    </source>
</evidence>
<dbReference type="Gene3D" id="1.25.40.10">
    <property type="entry name" value="Tetratricopeptide repeat domain"/>
    <property type="match status" value="1"/>
</dbReference>
<name>A0A1H2SU52_9FLAO</name>
<keyword evidence="2 4" id="KW-0472">Membrane</keyword>
<keyword evidence="5" id="KW-0732">Signal</keyword>
<dbReference type="InterPro" id="IPR006665">
    <property type="entry name" value="OmpA-like"/>
</dbReference>
<evidence type="ECO:0000256" key="3">
    <source>
        <dbReference type="ARBA" id="ARBA00023237"/>
    </source>
</evidence>
<dbReference type="Pfam" id="PF00691">
    <property type="entry name" value="OmpA"/>
    <property type="match status" value="1"/>
</dbReference>
<dbReference type="OrthoDB" id="9809364at2"/>
<gene>
    <name evidence="7" type="ORF">SAMN04487892_1242</name>
</gene>
<feature type="chain" id="PRO_5011776483" evidence="5">
    <location>
        <begin position="21"/>
        <end position="638"/>
    </location>
</feature>
<keyword evidence="8" id="KW-1185">Reference proteome</keyword>
<dbReference type="AlphaFoldDB" id="A0A1H2SU52"/>